<comment type="caution">
    <text evidence="1">The sequence shown here is derived from an EMBL/GenBank/DDBJ whole genome shotgun (WGS) entry which is preliminary data.</text>
</comment>
<keyword evidence="2" id="KW-1185">Reference proteome</keyword>
<accession>A0A6N7PLB1</accession>
<evidence type="ECO:0008006" key="3">
    <source>
        <dbReference type="Google" id="ProtNLM"/>
    </source>
</evidence>
<protein>
    <recommendedName>
        <fullName evidence="3">Dickkopf N-terminal cysteine-rich domain-containing protein</fullName>
    </recommendedName>
</protein>
<organism evidence="1 2">
    <name type="scientific">Polyangium spumosum</name>
    <dbReference type="NCBI Taxonomy" id="889282"/>
    <lineage>
        <taxon>Bacteria</taxon>
        <taxon>Pseudomonadati</taxon>
        <taxon>Myxococcota</taxon>
        <taxon>Polyangia</taxon>
        <taxon>Polyangiales</taxon>
        <taxon>Polyangiaceae</taxon>
        <taxon>Polyangium</taxon>
    </lineage>
</organism>
<proteinExistence type="predicted"/>
<dbReference type="Proteomes" id="UP000440224">
    <property type="component" value="Unassembled WGS sequence"/>
</dbReference>
<name>A0A6N7PLB1_9BACT</name>
<gene>
    <name evidence="1" type="ORF">GF068_06720</name>
</gene>
<dbReference type="EMBL" id="WJIE01000002">
    <property type="protein sequence ID" value="MRG91616.1"/>
    <property type="molecule type" value="Genomic_DNA"/>
</dbReference>
<evidence type="ECO:0000313" key="1">
    <source>
        <dbReference type="EMBL" id="MRG91616.1"/>
    </source>
</evidence>
<dbReference type="AlphaFoldDB" id="A0A6N7PLB1"/>
<evidence type="ECO:0000313" key="2">
    <source>
        <dbReference type="Proteomes" id="UP000440224"/>
    </source>
</evidence>
<dbReference type="RefSeq" id="WP_153818507.1">
    <property type="nucleotide sequence ID" value="NZ_WJIE01000002.1"/>
</dbReference>
<reference evidence="1 2" key="1">
    <citation type="submission" date="2019-10" db="EMBL/GenBank/DDBJ databases">
        <title>A soil myxobacterium in the family Polyangiaceae.</title>
        <authorList>
            <person name="Li Y."/>
            <person name="Wang J."/>
        </authorList>
    </citation>
    <scope>NUCLEOTIDE SEQUENCE [LARGE SCALE GENOMIC DNA]</scope>
    <source>
        <strain evidence="1 2">DSM 14734</strain>
    </source>
</reference>
<sequence length="86" mass="8889">MPKYSEDVTPDGSQSCLIVDGKACNAGGVCEGALGAPCSGNTDCASYKCRDNDNDGQMECVKDAGDPCQYAAECYTFICTNGLCAP</sequence>